<dbReference type="InterPro" id="IPR013786">
    <property type="entry name" value="AcylCoA_DH/ox_N"/>
</dbReference>
<dbReference type="Gene3D" id="2.40.110.10">
    <property type="entry name" value="Butyryl-CoA Dehydrogenase, subunit A, domain 2"/>
    <property type="match status" value="1"/>
</dbReference>
<dbReference type="Pfam" id="PF02771">
    <property type="entry name" value="Acyl-CoA_dh_N"/>
    <property type="match status" value="1"/>
</dbReference>
<keyword evidence="10" id="KW-1185">Reference proteome</keyword>
<gene>
    <name evidence="9" type="ORF">RAMLITH_24040</name>
</gene>
<dbReference type="Gene3D" id="1.10.540.10">
    <property type="entry name" value="Acyl-CoA dehydrogenase/oxidase, N-terminal domain"/>
    <property type="match status" value="1"/>
</dbReference>
<comment type="caution">
    <text evidence="9">The sequence shown here is derived from an EMBL/GenBank/DDBJ whole genome shotgun (WGS) entry which is preliminary data.</text>
</comment>
<evidence type="ECO:0000256" key="5">
    <source>
        <dbReference type="ARBA" id="ARBA00023002"/>
    </source>
</evidence>
<dbReference type="FunFam" id="1.20.140.10:FF:000001">
    <property type="entry name" value="Acyl-CoA dehydrogenase"/>
    <property type="match status" value="1"/>
</dbReference>
<accession>A0A7X6DKK6</accession>
<dbReference type="GO" id="GO:0003995">
    <property type="term" value="F:acyl-CoA dehydrogenase activity"/>
    <property type="evidence" value="ECO:0007669"/>
    <property type="project" value="TreeGrafter"/>
</dbReference>
<evidence type="ECO:0000256" key="3">
    <source>
        <dbReference type="ARBA" id="ARBA00022630"/>
    </source>
</evidence>
<keyword evidence="4" id="KW-0274">FAD</keyword>
<dbReference type="InterPro" id="IPR006091">
    <property type="entry name" value="Acyl-CoA_Oxase/DH_mid-dom"/>
</dbReference>
<dbReference type="PANTHER" id="PTHR43884:SF12">
    <property type="entry name" value="ISOVALERYL-COA DEHYDROGENASE, MITOCHONDRIAL-RELATED"/>
    <property type="match status" value="1"/>
</dbReference>
<dbReference type="PANTHER" id="PTHR43884">
    <property type="entry name" value="ACYL-COA DEHYDROGENASE"/>
    <property type="match status" value="1"/>
</dbReference>
<dbReference type="Proteomes" id="UP000521868">
    <property type="component" value="Unassembled WGS sequence"/>
</dbReference>
<sequence length="368" mass="40354">MVRDSVLKLLADVLPPQTIEELEAQDAYPMEAYQALAKAGWLALPFEEAFGGADASHKDLAAFIEATAFHHPGVTSAFMTTCIYAAMYIQYHGDMGLKEEFLPPIIAGQRRMAVAYTEPHCGSDAAGIRTRAVRDGGDYRISGQKVYITNAHQADYLVVTAKTLPDGGHRGISLFIVDTRSPGVTIRPMNAMGRRTSLPNEVFFDDVRVPERYLLGGENQGWKKLMRGLNLERVLLGAASCGQCLKIIDIARDWAKERQAFGRTITEYQAIAHKFAEMQMMTETARLHTYQAAQMLDEGIDAVLEASMAKVIATENNFKVADLGVQIMGGAGYMEGPMSRLFRDARVGPIGGGSSEIMRNVIARLMGL</sequence>
<dbReference type="InterPro" id="IPR009100">
    <property type="entry name" value="AcylCoA_DH/oxidase_NM_dom_sf"/>
</dbReference>
<comment type="cofactor">
    <cofactor evidence="1">
        <name>FAD</name>
        <dbReference type="ChEBI" id="CHEBI:57692"/>
    </cofactor>
</comment>
<protein>
    <submittedName>
        <fullName evidence="9">Acyl-CoA dehydrogenase</fullName>
    </submittedName>
</protein>
<dbReference type="SUPFAM" id="SSF47203">
    <property type="entry name" value="Acyl-CoA dehydrogenase C-terminal domain-like"/>
    <property type="match status" value="1"/>
</dbReference>
<dbReference type="EMBL" id="VTOX01000013">
    <property type="protein sequence ID" value="NKE68894.1"/>
    <property type="molecule type" value="Genomic_DNA"/>
</dbReference>
<feature type="domain" description="Acyl-CoA dehydrogenase/oxidase C-terminal" evidence="6">
    <location>
        <begin position="219"/>
        <end position="365"/>
    </location>
</feature>
<dbReference type="AlphaFoldDB" id="A0A7X6DKK6"/>
<dbReference type="CDD" id="cd00567">
    <property type="entry name" value="ACAD"/>
    <property type="match status" value="1"/>
</dbReference>
<dbReference type="InterPro" id="IPR036250">
    <property type="entry name" value="AcylCo_DH-like_C"/>
</dbReference>
<dbReference type="Pfam" id="PF00441">
    <property type="entry name" value="Acyl-CoA_dh_1"/>
    <property type="match status" value="1"/>
</dbReference>
<proteinExistence type="inferred from homology"/>
<evidence type="ECO:0000259" key="8">
    <source>
        <dbReference type="Pfam" id="PF02771"/>
    </source>
</evidence>
<dbReference type="Gene3D" id="1.20.140.10">
    <property type="entry name" value="Butyryl-CoA Dehydrogenase, subunit A, domain 3"/>
    <property type="match status" value="1"/>
</dbReference>
<dbReference type="InterPro" id="IPR037069">
    <property type="entry name" value="AcylCoA_DH/ox_N_sf"/>
</dbReference>
<evidence type="ECO:0000259" key="6">
    <source>
        <dbReference type="Pfam" id="PF00441"/>
    </source>
</evidence>
<dbReference type="Pfam" id="PF02770">
    <property type="entry name" value="Acyl-CoA_dh_M"/>
    <property type="match status" value="1"/>
</dbReference>
<evidence type="ECO:0000313" key="9">
    <source>
        <dbReference type="EMBL" id="NKE68894.1"/>
    </source>
</evidence>
<reference evidence="9 10" key="1">
    <citation type="journal article" date="2020" name="Nature">
        <title>Bacterial chemolithoautotrophy via manganese oxidation.</title>
        <authorList>
            <person name="Yu H."/>
            <person name="Leadbetter J.R."/>
        </authorList>
    </citation>
    <scope>NUCLEOTIDE SEQUENCE [LARGE SCALE GENOMIC DNA]</scope>
    <source>
        <strain evidence="9 10">RBP-1</strain>
    </source>
</reference>
<keyword evidence="5" id="KW-0560">Oxidoreductase</keyword>
<evidence type="ECO:0000313" key="10">
    <source>
        <dbReference type="Proteomes" id="UP000521868"/>
    </source>
</evidence>
<dbReference type="SUPFAM" id="SSF56645">
    <property type="entry name" value="Acyl-CoA dehydrogenase NM domain-like"/>
    <property type="match status" value="1"/>
</dbReference>
<evidence type="ECO:0000256" key="2">
    <source>
        <dbReference type="ARBA" id="ARBA00009347"/>
    </source>
</evidence>
<dbReference type="InterPro" id="IPR009075">
    <property type="entry name" value="AcylCo_DH/oxidase_C"/>
</dbReference>
<evidence type="ECO:0000256" key="4">
    <source>
        <dbReference type="ARBA" id="ARBA00022827"/>
    </source>
</evidence>
<dbReference type="FunFam" id="2.40.110.10:FF:000002">
    <property type="entry name" value="Acyl-CoA dehydrogenase fadE12"/>
    <property type="match status" value="1"/>
</dbReference>
<comment type="similarity">
    <text evidence="2">Belongs to the acyl-CoA dehydrogenase family.</text>
</comment>
<feature type="domain" description="Acyl-CoA oxidase/dehydrogenase middle" evidence="7">
    <location>
        <begin position="113"/>
        <end position="207"/>
    </location>
</feature>
<organism evidence="9 10">
    <name type="scientific">Ramlibacter lithotrophicus</name>
    <dbReference type="NCBI Taxonomy" id="2606681"/>
    <lineage>
        <taxon>Bacteria</taxon>
        <taxon>Pseudomonadati</taxon>
        <taxon>Pseudomonadota</taxon>
        <taxon>Betaproteobacteria</taxon>
        <taxon>Burkholderiales</taxon>
        <taxon>Comamonadaceae</taxon>
        <taxon>Ramlibacter</taxon>
    </lineage>
</organism>
<keyword evidence="3" id="KW-0285">Flavoprotein</keyword>
<name>A0A7X6DKK6_9BURK</name>
<evidence type="ECO:0000256" key="1">
    <source>
        <dbReference type="ARBA" id="ARBA00001974"/>
    </source>
</evidence>
<evidence type="ECO:0000259" key="7">
    <source>
        <dbReference type="Pfam" id="PF02770"/>
    </source>
</evidence>
<feature type="domain" description="Acyl-CoA dehydrogenase/oxidase N-terminal" evidence="8">
    <location>
        <begin position="1"/>
        <end position="109"/>
    </location>
</feature>
<dbReference type="InterPro" id="IPR046373">
    <property type="entry name" value="Acyl-CoA_Oxase/DH_mid-dom_sf"/>
</dbReference>
<dbReference type="GO" id="GO:0050660">
    <property type="term" value="F:flavin adenine dinucleotide binding"/>
    <property type="evidence" value="ECO:0007669"/>
    <property type="project" value="InterPro"/>
</dbReference>